<accession>A0A396I4A2</accession>
<sequence length="178" mass="20103">MRNFQESNMNFGNSEGNIFQPYPHQPQLFNNINVQYQPITQSQEYYYLMNGSDQLATGSSSTQKDVSNLSVPFNPTNPIFPMNDNNQLLNGFPSSQKNGPRSLTSEFLLPSLESNMNFISPQSPYSPQLSPSLFSMLSSPKYPFYPYLQNENLFPDPPSPFSSSIFPSFTGPNRSDNQ</sequence>
<dbReference type="EMBL" id="PSQE01000004">
    <property type="protein sequence ID" value="RHN60440.1"/>
    <property type="molecule type" value="Genomic_DNA"/>
</dbReference>
<organism evidence="1">
    <name type="scientific">Medicago truncatula</name>
    <name type="common">Barrel medic</name>
    <name type="synonym">Medicago tribuloides</name>
    <dbReference type="NCBI Taxonomy" id="3880"/>
    <lineage>
        <taxon>Eukaryota</taxon>
        <taxon>Viridiplantae</taxon>
        <taxon>Streptophyta</taxon>
        <taxon>Embryophyta</taxon>
        <taxon>Tracheophyta</taxon>
        <taxon>Spermatophyta</taxon>
        <taxon>Magnoliopsida</taxon>
        <taxon>eudicotyledons</taxon>
        <taxon>Gunneridae</taxon>
        <taxon>Pentapetalae</taxon>
        <taxon>rosids</taxon>
        <taxon>fabids</taxon>
        <taxon>Fabales</taxon>
        <taxon>Fabaceae</taxon>
        <taxon>Papilionoideae</taxon>
        <taxon>50 kb inversion clade</taxon>
        <taxon>NPAAA clade</taxon>
        <taxon>Hologalegina</taxon>
        <taxon>IRL clade</taxon>
        <taxon>Trifolieae</taxon>
        <taxon>Medicago</taxon>
    </lineage>
</organism>
<protein>
    <submittedName>
        <fullName evidence="1">Uncharacterized protein</fullName>
    </submittedName>
</protein>
<reference evidence="1" key="1">
    <citation type="journal article" date="2018" name="Nat. Plants">
        <title>Whole-genome landscape of Medicago truncatula symbiotic genes.</title>
        <authorList>
            <person name="Pecrix Y."/>
            <person name="Gamas P."/>
            <person name="Carrere S."/>
        </authorList>
    </citation>
    <scope>NUCLEOTIDE SEQUENCE</scope>
    <source>
        <tissue evidence="1">Leaves</tissue>
    </source>
</reference>
<dbReference type="Gramene" id="rna22752">
    <property type="protein sequence ID" value="RHN60440.1"/>
    <property type="gene ID" value="gene22752"/>
</dbReference>
<name>A0A396I4A2_MEDTR</name>
<comment type="caution">
    <text evidence="1">The sequence shown here is derived from an EMBL/GenBank/DDBJ whole genome shotgun (WGS) entry which is preliminary data.</text>
</comment>
<evidence type="ECO:0000313" key="1">
    <source>
        <dbReference type="EMBL" id="RHN60440.1"/>
    </source>
</evidence>
<dbReference type="AlphaFoldDB" id="A0A396I4A2"/>
<proteinExistence type="predicted"/>
<dbReference type="Proteomes" id="UP000265566">
    <property type="component" value="Chromosome 4"/>
</dbReference>
<gene>
    <name evidence="1" type="ORF">MtrunA17_Chr4g0025851</name>
</gene>